<dbReference type="GO" id="GO:0036424">
    <property type="term" value="F:L-phosphoserine phosphatase activity"/>
    <property type="evidence" value="ECO:0007669"/>
    <property type="project" value="InterPro"/>
</dbReference>
<dbReference type="AlphaFoldDB" id="A0AAW1SEL2"/>
<keyword evidence="5" id="KW-0028">Amino-acid biosynthesis</keyword>
<dbReference type="InterPro" id="IPR036412">
    <property type="entry name" value="HAD-like_sf"/>
</dbReference>
<keyword evidence="7" id="KW-0378">Hydrolase</keyword>
<dbReference type="Gene3D" id="3.40.50.1000">
    <property type="entry name" value="HAD superfamily/HAD-like"/>
    <property type="match status" value="1"/>
</dbReference>
<dbReference type="GO" id="GO:0006564">
    <property type="term" value="P:L-serine biosynthetic process"/>
    <property type="evidence" value="ECO:0007669"/>
    <property type="project" value="UniProtKB-KW"/>
</dbReference>
<comment type="similarity">
    <text evidence="3">Belongs to the HAD-like hydrolase superfamily. SerB family.</text>
</comment>
<feature type="active site" description="Nucleophile" evidence="11">
    <location>
        <position position="65"/>
    </location>
</feature>
<evidence type="ECO:0000256" key="2">
    <source>
        <dbReference type="ARBA" id="ARBA00005135"/>
    </source>
</evidence>
<dbReference type="InterPro" id="IPR023214">
    <property type="entry name" value="HAD_sf"/>
</dbReference>
<name>A0AAW1SEL2_9CHLO</name>
<reference evidence="12 13" key="1">
    <citation type="journal article" date="2024" name="Nat. Commun.">
        <title>Phylogenomics reveals the evolutionary origins of lichenization in chlorophyte algae.</title>
        <authorList>
            <person name="Puginier C."/>
            <person name="Libourel C."/>
            <person name="Otte J."/>
            <person name="Skaloud P."/>
            <person name="Haon M."/>
            <person name="Grisel S."/>
            <person name="Petersen M."/>
            <person name="Berrin J.G."/>
            <person name="Delaux P.M."/>
            <person name="Dal Grande F."/>
            <person name="Keller J."/>
        </authorList>
    </citation>
    <scope>NUCLEOTIDE SEQUENCE [LARGE SCALE GENOMIC DNA]</scope>
    <source>
        <strain evidence="12 13">SAG 2145</strain>
    </source>
</reference>
<dbReference type="GO" id="GO:0009507">
    <property type="term" value="C:chloroplast"/>
    <property type="evidence" value="ECO:0007669"/>
    <property type="project" value="TreeGrafter"/>
</dbReference>
<gene>
    <name evidence="12" type="ORF">WJX74_004323</name>
</gene>
<dbReference type="NCBIfam" id="TIGR01488">
    <property type="entry name" value="HAD-SF-IB"/>
    <property type="match status" value="1"/>
</dbReference>
<keyword evidence="9" id="KW-0718">Serine biosynthesis</keyword>
<dbReference type="EMBL" id="JALJOS010000001">
    <property type="protein sequence ID" value="KAK9844585.1"/>
    <property type="molecule type" value="Genomic_DNA"/>
</dbReference>
<dbReference type="NCBIfam" id="TIGR00338">
    <property type="entry name" value="serB"/>
    <property type="match status" value="1"/>
</dbReference>
<evidence type="ECO:0000256" key="3">
    <source>
        <dbReference type="ARBA" id="ARBA00009184"/>
    </source>
</evidence>
<dbReference type="Pfam" id="PF00702">
    <property type="entry name" value="Hydrolase"/>
    <property type="match status" value="1"/>
</dbReference>
<evidence type="ECO:0000256" key="7">
    <source>
        <dbReference type="ARBA" id="ARBA00022801"/>
    </source>
</evidence>
<accession>A0AAW1SEL2</accession>
<dbReference type="PANTHER" id="PTHR43344:SF2">
    <property type="entry name" value="PHOSPHOSERINE PHOSPHATASE"/>
    <property type="match status" value="1"/>
</dbReference>
<evidence type="ECO:0000256" key="5">
    <source>
        <dbReference type="ARBA" id="ARBA00022605"/>
    </source>
</evidence>
<protein>
    <recommendedName>
        <fullName evidence="4">phosphoserine phosphatase</fullName>
        <ecNumber evidence="4">3.1.3.3</ecNumber>
    </recommendedName>
    <alternativeName>
        <fullName evidence="10">O-phosphoserine phosphohydrolase</fullName>
    </alternativeName>
</protein>
<evidence type="ECO:0000256" key="11">
    <source>
        <dbReference type="PIRSR" id="PIRSR604469-1"/>
    </source>
</evidence>
<evidence type="ECO:0000256" key="4">
    <source>
        <dbReference type="ARBA" id="ARBA00012640"/>
    </source>
</evidence>
<dbReference type="EC" id="3.1.3.3" evidence="4"/>
<dbReference type="Proteomes" id="UP001438707">
    <property type="component" value="Unassembled WGS sequence"/>
</dbReference>
<dbReference type="SUPFAM" id="SSF56784">
    <property type="entry name" value="HAD-like"/>
    <property type="match status" value="1"/>
</dbReference>
<evidence type="ECO:0000313" key="12">
    <source>
        <dbReference type="EMBL" id="KAK9844585.1"/>
    </source>
</evidence>
<evidence type="ECO:0000256" key="1">
    <source>
        <dbReference type="ARBA" id="ARBA00001946"/>
    </source>
</evidence>
<dbReference type="GO" id="GO:0000287">
    <property type="term" value="F:magnesium ion binding"/>
    <property type="evidence" value="ECO:0007669"/>
    <property type="project" value="TreeGrafter"/>
</dbReference>
<dbReference type="InterPro" id="IPR050582">
    <property type="entry name" value="HAD-like_SerB"/>
</dbReference>
<keyword evidence="8" id="KW-0460">Magnesium</keyword>
<comment type="cofactor">
    <cofactor evidence="1">
        <name>Mg(2+)</name>
        <dbReference type="ChEBI" id="CHEBI:18420"/>
    </cofactor>
</comment>
<evidence type="ECO:0000256" key="10">
    <source>
        <dbReference type="ARBA" id="ARBA00031693"/>
    </source>
</evidence>
<proteinExistence type="inferred from homology"/>
<organism evidence="12 13">
    <name type="scientific">Apatococcus lobatus</name>
    <dbReference type="NCBI Taxonomy" id="904363"/>
    <lineage>
        <taxon>Eukaryota</taxon>
        <taxon>Viridiplantae</taxon>
        <taxon>Chlorophyta</taxon>
        <taxon>core chlorophytes</taxon>
        <taxon>Trebouxiophyceae</taxon>
        <taxon>Chlorellales</taxon>
        <taxon>Chlorellaceae</taxon>
        <taxon>Apatococcus</taxon>
    </lineage>
</organism>
<dbReference type="CDD" id="cd04309">
    <property type="entry name" value="HAD_PSP_eu"/>
    <property type="match status" value="1"/>
</dbReference>
<sequence>MDLQWVSEKIQEQGQHPRTVYQTGARPNGQLCPPRRAGDQTRSSLCLGDKQSRELWKRADAVCFDVDSTLCTEESIDELASFLGVGEIVAEATARAMQGDLPFEESLDLRLGLMQPSSDQVQEYSQARPLHLSPDVAGLIDKLQNRGTKIFLVSGGFRAIIHPIAEALRIPIDHVYANTILFKEDGSYAGFDHTELTSRSRGKHAAAVAIKEQHGSKSLVMIGDGATDLEARQEGGADMFVGYGGVVRRPNIAAAADWYIDAFGSLLEAL</sequence>
<keyword evidence="6" id="KW-0479">Metal-binding</keyword>
<evidence type="ECO:0000256" key="9">
    <source>
        <dbReference type="ARBA" id="ARBA00023299"/>
    </source>
</evidence>
<comment type="caution">
    <text evidence="12">The sequence shown here is derived from an EMBL/GenBank/DDBJ whole genome shotgun (WGS) entry which is preliminary data.</text>
</comment>
<evidence type="ECO:0000256" key="6">
    <source>
        <dbReference type="ARBA" id="ARBA00022723"/>
    </source>
</evidence>
<dbReference type="PANTHER" id="PTHR43344">
    <property type="entry name" value="PHOSPHOSERINE PHOSPHATASE"/>
    <property type="match status" value="1"/>
</dbReference>
<evidence type="ECO:0000256" key="8">
    <source>
        <dbReference type="ARBA" id="ARBA00022842"/>
    </source>
</evidence>
<keyword evidence="13" id="KW-1185">Reference proteome</keyword>
<comment type="pathway">
    <text evidence="2">Amino-acid biosynthesis; L-serine biosynthesis; L-serine from 3-phospho-D-glycerate: step 3/3.</text>
</comment>
<feature type="active site" description="Proton donor" evidence="11">
    <location>
        <position position="67"/>
    </location>
</feature>
<dbReference type="Gene3D" id="1.10.150.210">
    <property type="entry name" value="Phosphoserine phosphatase, domain 2"/>
    <property type="match status" value="1"/>
</dbReference>
<dbReference type="InterPro" id="IPR004469">
    <property type="entry name" value="PSP"/>
</dbReference>
<evidence type="ECO:0000313" key="13">
    <source>
        <dbReference type="Proteomes" id="UP001438707"/>
    </source>
</evidence>